<evidence type="ECO:0000259" key="2">
    <source>
        <dbReference type="Pfam" id="PF13360"/>
    </source>
</evidence>
<gene>
    <name evidence="3" type="ORF">Poly51_38250</name>
</gene>
<protein>
    <submittedName>
        <fullName evidence="3">Outer membrane biogenesis protein BamB</fullName>
    </submittedName>
</protein>
<dbReference type="InterPro" id="IPR002372">
    <property type="entry name" value="PQQ_rpt_dom"/>
</dbReference>
<dbReference type="OrthoDB" id="244732at2"/>
<organism evidence="3 4">
    <name type="scientific">Rubripirellula tenax</name>
    <dbReference type="NCBI Taxonomy" id="2528015"/>
    <lineage>
        <taxon>Bacteria</taxon>
        <taxon>Pseudomonadati</taxon>
        <taxon>Planctomycetota</taxon>
        <taxon>Planctomycetia</taxon>
        <taxon>Pirellulales</taxon>
        <taxon>Pirellulaceae</taxon>
        <taxon>Rubripirellula</taxon>
    </lineage>
</organism>
<dbReference type="InterPro" id="IPR011047">
    <property type="entry name" value="Quinoprotein_ADH-like_sf"/>
</dbReference>
<proteinExistence type="predicted"/>
<dbReference type="AlphaFoldDB" id="A0A5C6EQ90"/>
<dbReference type="InterPro" id="IPR015943">
    <property type="entry name" value="WD40/YVTN_repeat-like_dom_sf"/>
</dbReference>
<dbReference type="Gene3D" id="2.40.128.630">
    <property type="match status" value="1"/>
</dbReference>
<evidence type="ECO:0000313" key="3">
    <source>
        <dbReference type="EMBL" id="TWU50534.1"/>
    </source>
</evidence>
<accession>A0A5C6EQ90</accession>
<keyword evidence="4" id="KW-1185">Reference proteome</keyword>
<evidence type="ECO:0000313" key="4">
    <source>
        <dbReference type="Proteomes" id="UP000318288"/>
    </source>
</evidence>
<dbReference type="RefSeq" id="WP_146459263.1">
    <property type="nucleotide sequence ID" value="NZ_SJPW01000005.1"/>
</dbReference>
<feature type="chain" id="PRO_5022682684" evidence="1">
    <location>
        <begin position="28"/>
        <end position="449"/>
    </location>
</feature>
<comment type="caution">
    <text evidence="3">The sequence shown here is derived from an EMBL/GenBank/DDBJ whole genome shotgun (WGS) entry which is preliminary data.</text>
</comment>
<sequence precursor="true">MLSFGFSLRVSAIASICFACWTSCALADGSWPQFRGASGDGIVASQSVPTAFGEDQNVTWKTGLPGRAWSSPVIADGTIWVTTAVERAATDEERLEMMRASGIEEKKMKQLAIAKAIELKLISVDLESGSVVSSTDLAVIEKPDAIHSLNSYASPTPVIDGDSLYCHFGTYGTFRVDRKSGEVVWQRRLPLEHGVGPGSSPLVHGDVLVLIQDGMDRQYVTGLNKRTGETIWEADRPPFENATPDTSKSYCTPIVITDSAGREQLICMGAQWIVAYEAKTGNEIWRLRHGKGFSVVPRPLFQDDVVFFSTGFGKPELWAVRVDGSGDVTDSHVEWTTAQGIPARPSMVLHDNRLYMVSDNGVASSKSAVDGEEFWKERLGGDYSASPTLIGGLIYFGSHDGKVTIVKPGDEPEIVAVNELDGKIMASPAVIDGALIVRTDAALYRIEEK</sequence>
<dbReference type="Gene3D" id="2.130.10.10">
    <property type="entry name" value="YVTN repeat-like/Quinoprotein amine dehydrogenase"/>
    <property type="match status" value="1"/>
</dbReference>
<evidence type="ECO:0000256" key="1">
    <source>
        <dbReference type="SAM" id="SignalP"/>
    </source>
</evidence>
<dbReference type="PANTHER" id="PTHR34512">
    <property type="entry name" value="CELL SURFACE PROTEIN"/>
    <property type="match status" value="1"/>
</dbReference>
<feature type="signal peptide" evidence="1">
    <location>
        <begin position="1"/>
        <end position="27"/>
    </location>
</feature>
<dbReference type="SUPFAM" id="SSF50998">
    <property type="entry name" value="Quinoprotein alcohol dehydrogenase-like"/>
    <property type="match status" value="1"/>
</dbReference>
<name>A0A5C6EQ90_9BACT</name>
<feature type="domain" description="Pyrrolo-quinoline quinone repeat" evidence="2">
    <location>
        <begin position="123"/>
        <end position="309"/>
    </location>
</feature>
<reference evidence="3 4" key="1">
    <citation type="submission" date="2019-02" db="EMBL/GenBank/DDBJ databases">
        <title>Deep-cultivation of Planctomycetes and their phenomic and genomic characterization uncovers novel biology.</title>
        <authorList>
            <person name="Wiegand S."/>
            <person name="Jogler M."/>
            <person name="Boedeker C."/>
            <person name="Pinto D."/>
            <person name="Vollmers J."/>
            <person name="Rivas-Marin E."/>
            <person name="Kohn T."/>
            <person name="Peeters S.H."/>
            <person name="Heuer A."/>
            <person name="Rast P."/>
            <person name="Oberbeckmann S."/>
            <person name="Bunk B."/>
            <person name="Jeske O."/>
            <person name="Meyerdierks A."/>
            <person name="Storesund J.E."/>
            <person name="Kallscheuer N."/>
            <person name="Luecker S."/>
            <person name="Lage O.M."/>
            <person name="Pohl T."/>
            <person name="Merkel B.J."/>
            <person name="Hornburger P."/>
            <person name="Mueller R.-W."/>
            <person name="Bruemmer F."/>
            <person name="Labrenz M."/>
            <person name="Spormann A.M."/>
            <person name="Op Den Camp H."/>
            <person name="Overmann J."/>
            <person name="Amann R."/>
            <person name="Jetten M.S.M."/>
            <person name="Mascher T."/>
            <person name="Medema M.H."/>
            <person name="Devos D.P."/>
            <person name="Kaster A.-K."/>
            <person name="Ovreas L."/>
            <person name="Rohde M."/>
            <person name="Galperin M.Y."/>
            <person name="Jogler C."/>
        </authorList>
    </citation>
    <scope>NUCLEOTIDE SEQUENCE [LARGE SCALE GENOMIC DNA]</scope>
    <source>
        <strain evidence="3 4">Poly51</strain>
    </source>
</reference>
<dbReference type="EMBL" id="SJPW01000005">
    <property type="protein sequence ID" value="TWU50534.1"/>
    <property type="molecule type" value="Genomic_DNA"/>
</dbReference>
<dbReference type="Pfam" id="PF13360">
    <property type="entry name" value="PQQ_2"/>
    <property type="match status" value="1"/>
</dbReference>
<dbReference type="PANTHER" id="PTHR34512:SF30">
    <property type="entry name" value="OUTER MEMBRANE PROTEIN ASSEMBLY FACTOR BAMB"/>
    <property type="match status" value="1"/>
</dbReference>
<dbReference type="Proteomes" id="UP000318288">
    <property type="component" value="Unassembled WGS sequence"/>
</dbReference>
<keyword evidence="1" id="KW-0732">Signal</keyword>